<gene>
    <name evidence="8" type="ORF">Sste5346_006711</name>
</gene>
<sequence>MAVILFFIWQLLICGLQQMTASIDDFPAPILAMMLVAAVMILASKFVPNLDGLYQQYLRRPTDLLNRHMSIGFTVPFTMIMDGPMSSSRSIGLIIAGYIVTGILNTILVFALSLGFQTALMSITAKKDVFVDNSNTNISPVGLAPPIIPAVRVDSYSSLGGPLRRQASSRPSPPVPVNQDRIQSYVSESTTLTNNPPSIHSVSGNNTDVERTVVPLSLPPMEQPPLMRQEEAAAQSLSAKVYASAQRLACFAATSPVMCCSLLAIPLIGIPVSLAAHSDTALDTFILVFLWTGTLAAQAAVRRTSFSFGLKTDQGRARARSVLATLLNAVLWSSLGTIAYLTAKAAARHHTVDDALSAFSTGTTLADVISGTSRGGQLGAGDLAAAVLDAGIVSWGLKLFECRAQLLSRAGLTTLVVGAVFAVGNIVCGPLLVHSMGLASPAKELSFAARSVTLALAGPAMTNLGGDVGLNAAMVVFNGIVFQVAMGLGVCRWTSRVLTAAEGRWQQCSEAVVGDHNSRQGTPDSSFRCRMGSGCWRSQSETESDTESETETETEADTESRPVAAANAGGNIQKPAPALTVSPTGDQDVEKTAGQSTPSSFSSSSSSSPASRKRPVSYTKCGDSCVVHVHMRGGAASLDGLNSSVEDDSPGTVAAGMTVGIIAAAMGTAYLYEDGSRAAPYAALSMTVFGVMTVVFTSIQPLASWVVAHVG</sequence>
<feature type="transmembrane region" description="Helical" evidence="6">
    <location>
        <begin position="468"/>
        <end position="491"/>
    </location>
</feature>
<comment type="subcellular location">
    <subcellularLocation>
        <location evidence="1">Membrane</location>
        <topology evidence="1">Multi-pass membrane protein</topology>
    </subcellularLocation>
</comment>
<feature type="region of interest" description="Disordered" evidence="5">
    <location>
        <begin position="530"/>
        <end position="618"/>
    </location>
</feature>
<evidence type="ECO:0000313" key="9">
    <source>
        <dbReference type="Proteomes" id="UP001583186"/>
    </source>
</evidence>
<feature type="transmembrane region" description="Helical" evidence="6">
    <location>
        <begin position="26"/>
        <end position="43"/>
    </location>
</feature>
<keyword evidence="2 6" id="KW-0812">Transmembrane</keyword>
<evidence type="ECO:0000256" key="4">
    <source>
        <dbReference type="ARBA" id="ARBA00023136"/>
    </source>
</evidence>
<keyword evidence="3 6" id="KW-1133">Transmembrane helix</keyword>
<evidence type="ECO:0000256" key="7">
    <source>
        <dbReference type="SAM" id="SignalP"/>
    </source>
</evidence>
<proteinExistence type="predicted"/>
<feature type="transmembrane region" description="Helical" evidence="6">
    <location>
        <begin position="64"/>
        <end position="81"/>
    </location>
</feature>
<dbReference type="PANTHER" id="PTHR30249:SF0">
    <property type="entry name" value="PLASTIDAL GLYCOLATE_GLYCERATE TRANSLOCATOR 1, CHLOROPLASTIC"/>
    <property type="match status" value="1"/>
</dbReference>
<evidence type="ECO:0000256" key="3">
    <source>
        <dbReference type="ARBA" id="ARBA00022989"/>
    </source>
</evidence>
<feature type="transmembrane region" description="Helical" evidence="6">
    <location>
        <begin position="322"/>
        <end position="343"/>
    </location>
</feature>
<dbReference type="PANTHER" id="PTHR30249">
    <property type="entry name" value="PUTATIVE SEROTONIN TRANSPORTER"/>
    <property type="match status" value="1"/>
</dbReference>
<dbReference type="EMBL" id="JAWCUI010000040">
    <property type="protein sequence ID" value="KAL1893030.1"/>
    <property type="molecule type" value="Genomic_DNA"/>
</dbReference>
<evidence type="ECO:0000256" key="2">
    <source>
        <dbReference type="ARBA" id="ARBA00022692"/>
    </source>
</evidence>
<keyword evidence="4 6" id="KW-0472">Membrane</keyword>
<dbReference type="Pfam" id="PF04172">
    <property type="entry name" value="LrgB"/>
    <property type="match status" value="2"/>
</dbReference>
<evidence type="ECO:0000256" key="1">
    <source>
        <dbReference type="ARBA" id="ARBA00004141"/>
    </source>
</evidence>
<feature type="transmembrane region" description="Helical" evidence="6">
    <location>
        <begin position="284"/>
        <end position="301"/>
    </location>
</feature>
<evidence type="ECO:0000256" key="5">
    <source>
        <dbReference type="SAM" id="MobiDB-lite"/>
    </source>
</evidence>
<feature type="signal peptide" evidence="7">
    <location>
        <begin position="1"/>
        <end position="21"/>
    </location>
</feature>
<name>A0ABR3YY92_9PEZI</name>
<evidence type="ECO:0000256" key="6">
    <source>
        <dbReference type="SAM" id="Phobius"/>
    </source>
</evidence>
<organism evidence="8 9">
    <name type="scientific">Sporothrix stenoceras</name>
    <dbReference type="NCBI Taxonomy" id="5173"/>
    <lineage>
        <taxon>Eukaryota</taxon>
        <taxon>Fungi</taxon>
        <taxon>Dikarya</taxon>
        <taxon>Ascomycota</taxon>
        <taxon>Pezizomycotina</taxon>
        <taxon>Sordariomycetes</taxon>
        <taxon>Sordariomycetidae</taxon>
        <taxon>Ophiostomatales</taxon>
        <taxon>Ophiostomataceae</taxon>
        <taxon>Sporothrix</taxon>
    </lineage>
</organism>
<feature type="chain" id="PRO_5047444020" description="LrgB-like protein" evidence="7">
    <location>
        <begin position="22"/>
        <end position="711"/>
    </location>
</feature>
<reference evidence="8 9" key="1">
    <citation type="journal article" date="2024" name="IMA Fungus">
        <title>IMA Genome - F19 : A genome assembly and annotation guide to empower mycologists, including annotated draft genome sequences of Ceratocystis pirilliformis, Diaporthe australafricana, Fusarium ophioides, Paecilomyces lecythidis, and Sporothrix stenoceras.</title>
        <authorList>
            <person name="Aylward J."/>
            <person name="Wilson A.M."/>
            <person name="Visagie C.M."/>
            <person name="Spraker J."/>
            <person name="Barnes I."/>
            <person name="Buitendag C."/>
            <person name="Ceriani C."/>
            <person name="Del Mar Angel L."/>
            <person name="du Plessis D."/>
            <person name="Fuchs T."/>
            <person name="Gasser K."/>
            <person name="Kramer D."/>
            <person name="Li W."/>
            <person name="Munsamy K."/>
            <person name="Piso A."/>
            <person name="Price J.L."/>
            <person name="Sonnekus B."/>
            <person name="Thomas C."/>
            <person name="van der Nest A."/>
            <person name="van Dijk A."/>
            <person name="van Heerden A."/>
            <person name="van Vuuren N."/>
            <person name="Yilmaz N."/>
            <person name="Duong T.A."/>
            <person name="van der Merwe N.A."/>
            <person name="Wingfield M.J."/>
            <person name="Wingfield B.D."/>
        </authorList>
    </citation>
    <scope>NUCLEOTIDE SEQUENCE [LARGE SCALE GENOMIC DNA]</scope>
    <source>
        <strain evidence="8 9">CMW 5346</strain>
    </source>
</reference>
<accession>A0ABR3YY92</accession>
<evidence type="ECO:0000313" key="8">
    <source>
        <dbReference type="EMBL" id="KAL1893030.1"/>
    </source>
</evidence>
<feature type="transmembrane region" description="Helical" evidence="6">
    <location>
        <begin position="412"/>
        <end position="433"/>
    </location>
</feature>
<keyword evidence="7" id="KW-0732">Signal</keyword>
<keyword evidence="9" id="KW-1185">Reference proteome</keyword>
<dbReference type="Proteomes" id="UP001583186">
    <property type="component" value="Unassembled WGS sequence"/>
</dbReference>
<feature type="transmembrane region" description="Helical" evidence="6">
    <location>
        <begin position="248"/>
        <end position="272"/>
    </location>
</feature>
<feature type="transmembrane region" description="Helical" evidence="6">
    <location>
        <begin position="678"/>
        <end position="699"/>
    </location>
</feature>
<feature type="transmembrane region" description="Helical" evidence="6">
    <location>
        <begin position="383"/>
        <end position="400"/>
    </location>
</feature>
<comment type="caution">
    <text evidence="8">The sequence shown here is derived from an EMBL/GenBank/DDBJ whole genome shotgun (WGS) entry which is preliminary data.</text>
</comment>
<feature type="compositionally biased region" description="Low complexity" evidence="5">
    <location>
        <begin position="596"/>
        <end position="610"/>
    </location>
</feature>
<dbReference type="InterPro" id="IPR007300">
    <property type="entry name" value="CidB/LrgB"/>
</dbReference>
<evidence type="ECO:0008006" key="10">
    <source>
        <dbReference type="Google" id="ProtNLM"/>
    </source>
</evidence>
<feature type="compositionally biased region" description="Acidic residues" evidence="5">
    <location>
        <begin position="542"/>
        <end position="557"/>
    </location>
</feature>
<protein>
    <recommendedName>
        <fullName evidence="10">LrgB-like protein</fullName>
    </recommendedName>
</protein>
<feature type="transmembrane region" description="Helical" evidence="6">
    <location>
        <begin position="93"/>
        <end position="116"/>
    </location>
</feature>
<feature type="transmembrane region" description="Helical" evidence="6">
    <location>
        <begin position="653"/>
        <end position="672"/>
    </location>
</feature>